<dbReference type="Gene3D" id="1.10.10.10">
    <property type="entry name" value="Winged helix-like DNA-binding domain superfamily/Winged helix DNA-binding domain"/>
    <property type="match status" value="1"/>
</dbReference>
<reference evidence="5 6" key="1">
    <citation type="submission" date="2019-06" db="EMBL/GenBank/DDBJ databases">
        <authorList>
            <person name="Li M."/>
        </authorList>
    </citation>
    <scope>NUCLEOTIDE SEQUENCE [LARGE SCALE GENOMIC DNA]</scope>
    <source>
        <strain evidence="5 6">BGMRC2036</strain>
    </source>
</reference>
<name>A0A506UAQ4_9HYPH</name>
<evidence type="ECO:0000256" key="3">
    <source>
        <dbReference type="ARBA" id="ARBA00023163"/>
    </source>
</evidence>
<dbReference type="PROSITE" id="PS50949">
    <property type="entry name" value="HTH_GNTR"/>
    <property type="match status" value="1"/>
</dbReference>
<evidence type="ECO:0000256" key="1">
    <source>
        <dbReference type="ARBA" id="ARBA00023015"/>
    </source>
</evidence>
<organism evidence="5 6">
    <name type="scientific">Martelella alba</name>
    <dbReference type="NCBI Taxonomy" id="2590451"/>
    <lineage>
        <taxon>Bacteria</taxon>
        <taxon>Pseudomonadati</taxon>
        <taxon>Pseudomonadota</taxon>
        <taxon>Alphaproteobacteria</taxon>
        <taxon>Hyphomicrobiales</taxon>
        <taxon>Aurantimonadaceae</taxon>
        <taxon>Martelella</taxon>
    </lineage>
</organism>
<evidence type="ECO:0000313" key="5">
    <source>
        <dbReference type="EMBL" id="TPW30045.1"/>
    </source>
</evidence>
<accession>A0A506UAQ4</accession>
<dbReference type="InterPro" id="IPR000524">
    <property type="entry name" value="Tscrpt_reg_HTH_GntR"/>
</dbReference>
<dbReference type="PANTHER" id="PTHR44846">
    <property type="entry name" value="MANNOSYL-D-GLYCERATE TRANSPORT/METABOLISM SYSTEM REPRESSOR MNGR-RELATED"/>
    <property type="match status" value="1"/>
</dbReference>
<dbReference type="PRINTS" id="PR00035">
    <property type="entry name" value="HTHGNTR"/>
</dbReference>
<gene>
    <name evidence="5" type="ORF">FJU08_11980</name>
</gene>
<dbReference type="GO" id="GO:0003700">
    <property type="term" value="F:DNA-binding transcription factor activity"/>
    <property type="evidence" value="ECO:0007669"/>
    <property type="project" value="InterPro"/>
</dbReference>
<keyword evidence="3" id="KW-0804">Transcription</keyword>
<proteinExistence type="predicted"/>
<dbReference type="Pfam" id="PF07702">
    <property type="entry name" value="UTRA"/>
    <property type="match status" value="1"/>
</dbReference>
<dbReference type="Pfam" id="PF00392">
    <property type="entry name" value="GntR"/>
    <property type="match status" value="1"/>
</dbReference>
<feature type="domain" description="HTH gntR-type" evidence="4">
    <location>
        <begin position="22"/>
        <end position="94"/>
    </location>
</feature>
<dbReference type="OrthoDB" id="7173258at2"/>
<dbReference type="SUPFAM" id="SSF64288">
    <property type="entry name" value="Chorismate lyase-like"/>
    <property type="match status" value="1"/>
</dbReference>
<dbReference type="PANTHER" id="PTHR44846:SF1">
    <property type="entry name" value="MANNOSYL-D-GLYCERATE TRANSPORT_METABOLISM SYSTEM REPRESSOR MNGR-RELATED"/>
    <property type="match status" value="1"/>
</dbReference>
<dbReference type="SUPFAM" id="SSF46785">
    <property type="entry name" value="Winged helix' DNA-binding domain"/>
    <property type="match status" value="1"/>
</dbReference>
<dbReference type="EMBL" id="VHLG01000007">
    <property type="protein sequence ID" value="TPW30045.1"/>
    <property type="molecule type" value="Genomic_DNA"/>
</dbReference>
<dbReference type="AlphaFoldDB" id="A0A506UAQ4"/>
<dbReference type="InterPro" id="IPR011663">
    <property type="entry name" value="UTRA"/>
</dbReference>
<dbReference type="InterPro" id="IPR036388">
    <property type="entry name" value="WH-like_DNA-bd_sf"/>
</dbReference>
<evidence type="ECO:0000259" key="4">
    <source>
        <dbReference type="PROSITE" id="PS50949"/>
    </source>
</evidence>
<dbReference type="InterPro" id="IPR050679">
    <property type="entry name" value="Bact_HTH_transcr_reg"/>
</dbReference>
<evidence type="ECO:0000313" key="6">
    <source>
        <dbReference type="Proteomes" id="UP000318801"/>
    </source>
</evidence>
<dbReference type="SMART" id="SM00345">
    <property type="entry name" value="HTH_GNTR"/>
    <property type="match status" value="1"/>
</dbReference>
<comment type="caution">
    <text evidence="5">The sequence shown here is derived from an EMBL/GenBank/DDBJ whole genome shotgun (WGS) entry which is preliminary data.</text>
</comment>
<dbReference type="InterPro" id="IPR036390">
    <property type="entry name" value="WH_DNA-bd_sf"/>
</dbReference>
<protein>
    <submittedName>
        <fullName evidence="5">GntR family transcriptional regulator</fullName>
    </submittedName>
</protein>
<sequence>MPVSPQLLDILKQDLGQSSPDIPLYKRLKSALEGVILSNALKAGETLPGERALADALSLSRVTVRKSFSLLEDEGFLLRRHGARTEIGSRVEKSLSTLTSFSEDIRARGMEPGCIWISKIITRPSPTEMMALGLGSHEMVMRMRRVRTADDKPIAVETATIPQRFLPAADMVKNSLYEALAARGFLPDRAVQRMRARPATAEDARYLSCMPASPLLVTERRCFLMTGEVVEYCETNYRGDVYDFVFELQR</sequence>
<keyword evidence="1" id="KW-0805">Transcription regulation</keyword>
<dbReference type="Gene3D" id="3.40.1410.10">
    <property type="entry name" value="Chorismate lyase-like"/>
    <property type="match status" value="1"/>
</dbReference>
<keyword evidence="2" id="KW-0238">DNA-binding</keyword>
<keyword evidence="6" id="KW-1185">Reference proteome</keyword>
<dbReference type="GO" id="GO:0045892">
    <property type="term" value="P:negative regulation of DNA-templated transcription"/>
    <property type="evidence" value="ECO:0007669"/>
    <property type="project" value="TreeGrafter"/>
</dbReference>
<evidence type="ECO:0000256" key="2">
    <source>
        <dbReference type="ARBA" id="ARBA00023125"/>
    </source>
</evidence>
<dbReference type="InterPro" id="IPR028978">
    <property type="entry name" value="Chorismate_lyase_/UTRA_dom_sf"/>
</dbReference>
<dbReference type="RefSeq" id="WP_141149254.1">
    <property type="nucleotide sequence ID" value="NZ_VHLG01000007.1"/>
</dbReference>
<dbReference type="SMART" id="SM00866">
    <property type="entry name" value="UTRA"/>
    <property type="match status" value="1"/>
</dbReference>
<dbReference type="CDD" id="cd07377">
    <property type="entry name" value="WHTH_GntR"/>
    <property type="match status" value="1"/>
</dbReference>
<dbReference type="GO" id="GO:0003677">
    <property type="term" value="F:DNA binding"/>
    <property type="evidence" value="ECO:0007669"/>
    <property type="project" value="UniProtKB-KW"/>
</dbReference>
<dbReference type="Proteomes" id="UP000318801">
    <property type="component" value="Unassembled WGS sequence"/>
</dbReference>